<sequence>MIISNDAIVRVSNFQINDIEKLIQKLDHYFVREDYIHFVDQVLVNKELKKAIYIASPVFISNLQNIRNYSIKKQRKLCISLYKYILRAAYRATPFGSFAKIGKVDLHKKSGEDCLKTLGSTKSYIYLSPEILDYFYYEILDKLDFKKSDLKCYLNAAIQNRKHFLDFYLPSIIEDEREGNRLYFYKNDVLNLLVESLMKSSYTLSDLIILLTSQFPQYSESLLIDFIKELLKQKLIILNIYPLDMNIDTVLQLMETSHKHFKSIEYLGSLLQLMDSYSKSKSLDILEKIDYLLKEIDTSEKYIINEKLSSESSISLSNDKIRDITKFADFIMSDFNKSYSRDRLQVEQYKDIFSERYGYYKSVNLVELFDDIKGLGSPFSKDIVIDQNLREEKLWEDELKTLYEFDEDEVFNLARLKNAKRNENIRGFDLNFNIYGSDKNIIFSLGRSAYSRTPRGYHGRFDFLELNETSSFTHGIIYYPKDKKIKNVVTANKNHYKNNIVINTYKNNDTDLSLSEVYVGISSDHEFYLHDNIGNRIIVDMRGMMNLDLSNDYIKFLGLLNSQTDRIGGFLSKLESLSPVHQKRIVFNKIIIIPEKWTLHQKLYKESSSDSLLEFLNRNGVPSQFALAINDQILNLDTNRCIDMELLEEIFRREEMIEIYEDLGFIYGRSPEGRFASELTFTLFDNNLEVSDYHINPIIDNKDRFQSLLDGEGWFYAKLYCSKNLQNYLLEYIADYVATNSISNWFYIRYQDDRPHIRLRIYLHSNGANSIQEVFSFISTALTLEYIDDYSICPYEREYERYGDGNYNLIEKFFMLDSKLCLDILKLRGSLRNTEFKSLNVYVAIGLLQPFLEKIENQEFIFRQKSNKLDKSEANLIKSELRNNNYYSRCQELKSYKECKDLLKLIINQRTVPYEQLADSLLHMHFNRLFGDLDLEFRYRNYILEVLNAAKNGIRINIY</sequence>
<protein>
    <submittedName>
        <fullName evidence="3">Thiopeptide-type bacteriocin biosynthesis protein</fullName>
    </submittedName>
</protein>
<keyword evidence="4" id="KW-1185">Reference proteome</keyword>
<comment type="caution">
    <text evidence="3">The sequence shown here is derived from an EMBL/GenBank/DDBJ whole genome shotgun (WGS) entry which is preliminary data.</text>
</comment>
<dbReference type="NCBIfam" id="TIGR03891">
    <property type="entry name" value="thiopep_ocin"/>
    <property type="match status" value="1"/>
</dbReference>
<accession>A0ABV8CXT3</accession>
<evidence type="ECO:0000313" key="4">
    <source>
        <dbReference type="Proteomes" id="UP001595807"/>
    </source>
</evidence>
<name>A0ABV8CXT3_9STRE</name>
<dbReference type="InterPro" id="IPR006827">
    <property type="entry name" value="Lant_deHydtase_N"/>
</dbReference>
<evidence type="ECO:0000259" key="2">
    <source>
        <dbReference type="Pfam" id="PF14028"/>
    </source>
</evidence>
<feature type="domain" description="Thiopeptide-type bacteriocin biosynthesis" evidence="2">
    <location>
        <begin position="714"/>
        <end position="932"/>
    </location>
</feature>
<proteinExistence type="predicted"/>
<dbReference type="Pfam" id="PF14028">
    <property type="entry name" value="Lant_dehydr_C"/>
    <property type="match status" value="1"/>
</dbReference>
<dbReference type="InterPro" id="IPR023809">
    <property type="entry name" value="Thiopep_bacteriocin_synth_dom"/>
</dbReference>
<dbReference type="Pfam" id="PF04738">
    <property type="entry name" value="Lant_dehydr_N"/>
    <property type="match status" value="2"/>
</dbReference>
<evidence type="ECO:0000313" key="3">
    <source>
        <dbReference type="EMBL" id="MFC3928872.1"/>
    </source>
</evidence>
<gene>
    <name evidence="3" type="ORF">ACFORF_09935</name>
</gene>
<dbReference type="EMBL" id="JBHRZV010000052">
    <property type="protein sequence ID" value="MFC3928872.1"/>
    <property type="molecule type" value="Genomic_DNA"/>
</dbReference>
<dbReference type="RefSeq" id="WP_380427800.1">
    <property type="nucleotide sequence ID" value="NZ_JBHRZV010000052.1"/>
</dbReference>
<evidence type="ECO:0000259" key="1">
    <source>
        <dbReference type="Pfam" id="PF04738"/>
    </source>
</evidence>
<organism evidence="3 4">
    <name type="scientific">Streptococcus caprae</name>
    <dbReference type="NCBI Taxonomy" id="1640501"/>
    <lineage>
        <taxon>Bacteria</taxon>
        <taxon>Bacillati</taxon>
        <taxon>Bacillota</taxon>
        <taxon>Bacilli</taxon>
        <taxon>Lactobacillales</taxon>
        <taxon>Streptococcaceae</taxon>
        <taxon>Streptococcus</taxon>
    </lineage>
</organism>
<reference evidence="4" key="1">
    <citation type="journal article" date="2019" name="Int. J. Syst. Evol. Microbiol.">
        <title>The Global Catalogue of Microorganisms (GCM) 10K type strain sequencing project: providing services to taxonomists for standard genome sequencing and annotation.</title>
        <authorList>
            <consortium name="The Broad Institute Genomics Platform"/>
            <consortium name="The Broad Institute Genome Sequencing Center for Infectious Disease"/>
            <person name="Wu L."/>
            <person name="Ma J."/>
        </authorList>
    </citation>
    <scope>NUCLEOTIDE SEQUENCE [LARGE SCALE GENOMIC DNA]</scope>
    <source>
        <strain evidence="4">CCUG 67170</strain>
    </source>
</reference>
<feature type="domain" description="Lantibiotic dehydratase N-terminal" evidence="1">
    <location>
        <begin position="45"/>
        <end position="380"/>
    </location>
</feature>
<dbReference type="Proteomes" id="UP001595807">
    <property type="component" value="Unassembled WGS sequence"/>
</dbReference>
<feature type="domain" description="Lantibiotic dehydratase N-terminal" evidence="1">
    <location>
        <begin position="476"/>
        <end position="647"/>
    </location>
</feature>